<dbReference type="Pfam" id="PF18885">
    <property type="entry name" value="DUF5648"/>
    <property type="match status" value="1"/>
</dbReference>
<keyword evidence="3 6" id="KW-0732">Signal</keyword>
<dbReference type="AlphaFoldDB" id="A0A3S3N5K3"/>
<dbReference type="PRINTS" id="PR00839">
    <property type="entry name" value="V8PROTEASE"/>
</dbReference>
<accession>A0A3S3N5K3</accession>
<proteinExistence type="inferred from homology"/>
<reference evidence="8 9" key="1">
    <citation type="submission" date="2019-01" db="EMBL/GenBank/DDBJ databases">
        <title>Whole genome sequence of Lactococcus lactis isolated from cow milk.</title>
        <authorList>
            <person name="Sundararaman A."/>
            <person name="Tamang J.-P."/>
            <person name="Halami P."/>
        </authorList>
    </citation>
    <scope>NUCLEOTIDE SEQUENCE [LARGE SCALE GENOMIC DNA]</scope>
    <source>
        <strain evidence="8 9">C2D</strain>
    </source>
</reference>
<keyword evidence="5 6" id="KW-0720">Serine protease</keyword>
<evidence type="ECO:0000256" key="4">
    <source>
        <dbReference type="ARBA" id="ARBA00022801"/>
    </source>
</evidence>
<gene>
    <name evidence="8" type="ORF">EO246_10620</name>
</gene>
<evidence type="ECO:0000259" key="7">
    <source>
        <dbReference type="Pfam" id="PF18885"/>
    </source>
</evidence>
<dbReference type="InterPro" id="IPR009003">
    <property type="entry name" value="Peptidase_S1_PA"/>
</dbReference>
<comment type="caution">
    <text evidence="8">The sequence shown here is derived from an EMBL/GenBank/DDBJ whole genome shotgun (WGS) entry which is preliminary data.</text>
</comment>
<dbReference type="EMBL" id="SAXH01000020">
    <property type="protein sequence ID" value="RWR45196.1"/>
    <property type="molecule type" value="Genomic_DNA"/>
</dbReference>
<dbReference type="Gene3D" id="2.40.10.10">
    <property type="entry name" value="Trypsin-like serine proteases"/>
    <property type="match status" value="2"/>
</dbReference>
<keyword evidence="2 6" id="KW-0645">Protease</keyword>
<name>A0A3S3N5K3_9LACT</name>
<evidence type="ECO:0000256" key="2">
    <source>
        <dbReference type="ARBA" id="ARBA00022670"/>
    </source>
</evidence>
<dbReference type="InterPro" id="IPR043708">
    <property type="entry name" value="DUF5648"/>
</dbReference>
<protein>
    <recommendedName>
        <fullName evidence="6">Serine protease</fullName>
        <ecNumber evidence="6">3.4.21.-</ecNumber>
    </recommendedName>
</protein>
<comment type="similarity">
    <text evidence="1 6">Belongs to the peptidase S1B family.</text>
</comment>
<dbReference type="InterPro" id="IPR050966">
    <property type="entry name" value="Glutamyl_endopeptidase"/>
</dbReference>
<keyword evidence="4 6" id="KW-0378">Hydrolase</keyword>
<organism evidence="8 9">
    <name type="scientific">Lactococcus lactis</name>
    <dbReference type="NCBI Taxonomy" id="1358"/>
    <lineage>
        <taxon>Bacteria</taxon>
        <taxon>Bacillati</taxon>
        <taxon>Bacillota</taxon>
        <taxon>Bacilli</taxon>
        <taxon>Lactobacillales</taxon>
        <taxon>Streptococcaceae</taxon>
        <taxon>Lactococcus</taxon>
    </lineage>
</organism>
<evidence type="ECO:0000313" key="8">
    <source>
        <dbReference type="EMBL" id="RWR45196.1"/>
    </source>
</evidence>
<dbReference type="GO" id="GO:0006508">
    <property type="term" value="P:proteolysis"/>
    <property type="evidence" value="ECO:0007669"/>
    <property type="project" value="UniProtKB-KW"/>
</dbReference>
<feature type="signal peptide" evidence="6">
    <location>
        <begin position="1"/>
        <end position="29"/>
    </location>
</feature>
<evidence type="ECO:0000256" key="3">
    <source>
        <dbReference type="ARBA" id="ARBA00022729"/>
    </source>
</evidence>
<evidence type="ECO:0000313" key="9">
    <source>
        <dbReference type="Proteomes" id="UP000285859"/>
    </source>
</evidence>
<dbReference type="PANTHER" id="PTHR15462:SF8">
    <property type="entry name" value="SERINE PROTEASE"/>
    <property type="match status" value="1"/>
</dbReference>
<dbReference type="InterPro" id="IPR043504">
    <property type="entry name" value="Peptidase_S1_PA_chymotrypsin"/>
</dbReference>
<feature type="domain" description="DUF5648" evidence="7">
    <location>
        <begin position="291"/>
        <end position="421"/>
    </location>
</feature>
<dbReference type="Proteomes" id="UP000285859">
    <property type="component" value="Unassembled WGS sequence"/>
</dbReference>
<dbReference type="PANTHER" id="PTHR15462">
    <property type="entry name" value="SERINE PROTEASE"/>
    <property type="match status" value="1"/>
</dbReference>
<dbReference type="InterPro" id="IPR008256">
    <property type="entry name" value="Peptidase_S1B"/>
</dbReference>
<dbReference type="Pfam" id="PF13365">
    <property type="entry name" value="Trypsin_2"/>
    <property type="match status" value="1"/>
</dbReference>
<dbReference type="EC" id="3.4.21.-" evidence="6"/>
<sequence length="422" mass="46125">MKGKRIMKIKKLHITLASTLLLISSSTFADTVPFIPSGGATASNVYQPDQRKLISTANQFPYNTIVYIETIGGNGVRYRGSGVIIAPNAVLTAGHMIYNATEGGHIKSATIYQAFANGNYNSNAATAVTSEVANPDWLAKDRLGTINYPLGADDLGILNLSKNIGLSTGWMGMSSVLSKNQAISLIGFPGDKPKQMWGMSGNVSQIGNPLFSYSNISMYPGQSGSPVFNTSKNIVGINVAEAQYLNPNPNGDNSKVPSSLASQYPNYGVQLTASNINWIQNNVPALKATALYRVYNPNNGEHLYTKNLNEVISLTKVGWNYEGVNSQQPATGNAVYRLYNPNSGEHFYTLSSYEKDSLVKAGWRYEQIAFYSDPAKHTAIYRLFNPNAKGKQISHFYTSSSAERDSLVKIGWRYEQISWYGL</sequence>
<evidence type="ECO:0000256" key="6">
    <source>
        <dbReference type="RuleBase" id="RU004296"/>
    </source>
</evidence>
<evidence type="ECO:0000256" key="1">
    <source>
        <dbReference type="ARBA" id="ARBA00008764"/>
    </source>
</evidence>
<dbReference type="SUPFAM" id="SSF50494">
    <property type="entry name" value="Trypsin-like serine proteases"/>
    <property type="match status" value="1"/>
</dbReference>
<dbReference type="GO" id="GO:0008236">
    <property type="term" value="F:serine-type peptidase activity"/>
    <property type="evidence" value="ECO:0007669"/>
    <property type="project" value="UniProtKB-KW"/>
</dbReference>
<evidence type="ECO:0000256" key="5">
    <source>
        <dbReference type="ARBA" id="ARBA00022825"/>
    </source>
</evidence>
<feature type="chain" id="PRO_5018379440" description="Serine protease" evidence="6">
    <location>
        <begin position="30"/>
        <end position="422"/>
    </location>
</feature>